<evidence type="ECO:0000313" key="2">
    <source>
        <dbReference type="Proteomes" id="UP000276133"/>
    </source>
</evidence>
<organism evidence="1 2">
    <name type="scientific">Brachionus plicatilis</name>
    <name type="common">Marine rotifer</name>
    <name type="synonym">Brachionus muelleri</name>
    <dbReference type="NCBI Taxonomy" id="10195"/>
    <lineage>
        <taxon>Eukaryota</taxon>
        <taxon>Metazoa</taxon>
        <taxon>Spiralia</taxon>
        <taxon>Gnathifera</taxon>
        <taxon>Rotifera</taxon>
        <taxon>Eurotatoria</taxon>
        <taxon>Monogononta</taxon>
        <taxon>Pseudotrocha</taxon>
        <taxon>Ploima</taxon>
        <taxon>Brachionidae</taxon>
        <taxon>Brachionus</taxon>
    </lineage>
</organism>
<reference evidence="1 2" key="1">
    <citation type="journal article" date="2018" name="Sci. Rep.">
        <title>Genomic signatures of local adaptation to the degree of environmental predictability in rotifers.</title>
        <authorList>
            <person name="Franch-Gras L."/>
            <person name="Hahn C."/>
            <person name="Garcia-Roger E.M."/>
            <person name="Carmona M.J."/>
            <person name="Serra M."/>
            <person name="Gomez A."/>
        </authorList>
    </citation>
    <scope>NUCLEOTIDE SEQUENCE [LARGE SCALE GENOMIC DNA]</scope>
    <source>
        <strain evidence="1">HYR1</strain>
    </source>
</reference>
<dbReference type="Proteomes" id="UP000276133">
    <property type="component" value="Unassembled WGS sequence"/>
</dbReference>
<keyword evidence="2" id="KW-1185">Reference proteome</keyword>
<name>A0A3M7SN36_BRAPC</name>
<feature type="non-terminal residue" evidence="1">
    <location>
        <position position="169"/>
    </location>
</feature>
<accession>A0A3M7SN36</accession>
<dbReference type="EMBL" id="REGN01001082">
    <property type="protein sequence ID" value="RNA37149.1"/>
    <property type="molecule type" value="Genomic_DNA"/>
</dbReference>
<comment type="caution">
    <text evidence="1">The sequence shown here is derived from an EMBL/GenBank/DDBJ whole genome shotgun (WGS) entry which is preliminary data.</text>
</comment>
<proteinExistence type="predicted"/>
<dbReference type="AlphaFoldDB" id="A0A3M7SN36"/>
<protein>
    <submittedName>
        <fullName evidence="1">Uncharacterized protein</fullName>
    </submittedName>
</protein>
<sequence>MRHNIVFFNEIYLLNNKKNKINIIRINVNSLSRILLQNYAVNFSWIRLLIKVYTYLPKFTERGDRNEILLKSSIISLAVYENDPKKFLEENHEMRNIDHQIQEICCSQSHNNEKVEYFNMLNEICYLLVEDKTNKKLYIGFRGNQNVKDLIEDSKLYSKISDINGRFHS</sequence>
<gene>
    <name evidence="1" type="ORF">BpHYR1_038934</name>
</gene>
<evidence type="ECO:0000313" key="1">
    <source>
        <dbReference type="EMBL" id="RNA37149.1"/>
    </source>
</evidence>